<reference evidence="2 3" key="1">
    <citation type="submission" date="2017-12" db="EMBL/GenBank/DDBJ databases">
        <title>Comparative genomics of Botrytis spp.</title>
        <authorList>
            <person name="Valero-Jimenez C.A."/>
            <person name="Tapia P."/>
            <person name="Veloso J."/>
            <person name="Silva-Moreno E."/>
            <person name="Staats M."/>
            <person name="Valdes J.H."/>
            <person name="Van Kan J.A.L."/>
        </authorList>
    </citation>
    <scope>NUCLEOTIDE SEQUENCE [LARGE SCALE GENOMIC DNA]</scope>
    <source>
        <strain evidence="2 3">MUCL2120</strain>
    </source>
</reference>
<feature type="region of interest" description="Disordered" evidence="1">
    <location>
        <begin position="1"/>
        <end position="23"/>
    </location>
</feature>
<dbReference type="AlphaFoldDB" id="A0A4Z1JMZ1"/>
<keyword evidence="3" id="KW-1185">Reference proteome</keyword>
<evidence type="ECO:0000256" key="1">
    <source>
        <dbReference type="SAM" id="MobiDB-lite"/>
    </source>
</evidence>
<feature type="compositionally biased region" description="Basic and acidic residues" evidence="1">
    <location>
        <begin position="1"/>
        <end position="16"/>
    </location>
</feature>
<sequence>MYIEKTRELSSLDKPKIKPGNGTLQVKADEVGDQKCSIGVKWATAKAVQTERMRPIILTQAGCFESKQTIDDAMV</sequence>
<dbReference type="Proteomes" id="UP000297452">
    <property type="component" value="Unassembled WGS sequence"/>
</dbReference>
<comment type="caution">
    <text evidence="2">The sequence shown here is derived from an EMBL/GenBank/DDBJ whole genome shotgun (WGS) entry which is preliminary data.</text>
</comment>
<accession>A0A4Z1JMZ1</accession>
<name>A0A4Z1JMZ1_9HELO</name>
<organism evidence="2 3">
    <name type="scientific">Botryotinia narcissicola</name>
    <dbReference type="NCBI Taxonomy" id="278944"/>
    <lineage>
        <taxon>Eukaryota</taxon>
        <taxon>Fungi</taxon>
        <taxon>Dikarya</taxon>
        <taxon>Ascomycota</taxon>
        <taxon>Pezizomycotina</taxon>
        <taxon>Leotiomycetes</taxon>
        <taxon>Helotiales</taxon>
        <taxon>Sclerotiniaceae</taxon>
        <taxon>Botryotinia</taxon>
    </lineage>
</organism>
<gene>
    <name evidence="2" type="ORF">BOTNAR_0002g00710</name>
</gene>
<proteinExistence type="predicted"/>
<evidence type="ECO:0000313" key="2">
    <source>
        <dbReference type="EMBL" id="TGO70287.1"/>
    </source>
</evidence>
<evidence type="ECO:0000313" key="3">
    <source>
        <dbReference type="Proteomes" id="UP000297452"/>
    </source>
</evidence>
<dbReference type="EMBL" id="PQXJ01000002">
    <property type="protein sequence ID" value="TGO70287.1"/>
    <property type="molecule type" value="Genomic_DNA"/>
</dbReference>
<protein>
    <submittedName>
        <fullName evidence="2">Uncharacterized protein</fullName>
    </submittedName>
</protein>